<dbReference type="Pfam" id="PF02518">
    <property type="entry name" value="HATPase_c"/>
    <property type="match status" value="1"/>
</dbReference>
<dbReference type="SMART" id="SM00387">
    <property type="entry name" value="HATPase_c"/>
    <property type="match status" value="1"/>
</dbReference>
<reference evidence="11" key="1">
    <citation type="journal article" date="2017" name="Int. J. Syst. Evol. Microbiol.">
        <title>Notoacmeibacter marinus gen. nov., sp. nov., isolated from the gut of a limpet and proposal of Notoacmeibacteraceae fam. nov. in the order Rhizobiales of the class Alphaproteobacteria.</title>
        <authorList>
            <person name="Huang Z."/>
            <person name="Guo F."/>
            <person name="Lai Q."/>
        </authorList>
    </citation>
    <scope>NUCLEOTIDE SEQUENCE [LARGE SCALE GENOMIC DNA]</scope>
    <source>
        <strain evidence="11">XMTR2A4</strain>
    </source>
</reference>
<keyword evidence="5" id="KW-0418">Kinase</keyword>
<organism evidence="10 11">
    <name type="scientific">Notoacmeibacter marinus</name>
    <dbReference type="NCBI Taxonomy" id="1876515"/>
    <lineage>
        <taxon>Bacteria</taxon>
        <taxon>Pseudomonadati</taxon>
        <taxon>Pseudomonadota</taxon>
        <taxon>Alphaproteobacteria</taxon>
        <taxon>Hyphomicrobiales</taxon>
        <taxon>Notoacmeibacteraceae</taxon>
        <taxon>Notoacmeibacter</taxon>
    </lineage>
</organism>
<dbReference type="InterPro" id="IPR036890">
    <property type="entry name" value="HATPase_C_sf"/>
</dbReference>
<comment type="catalytic activity">
    <reaction evidence="1">
        <text>ATP + protein L-histidine = ADP + protein N-phospho-L-histidine.</text>
        <dbReference type="EC" id="2.7.13.3"/>
    </reaction>
</comment>
<dbReference type="Pfam" id="PF00512">
    <property type="entry name" value="HisKA"/>
    <property type="match status" value="1"/>
</dbReference>
<evidence type="ECO:0000256" key="6">
    <source>
        <dbReference type="SAM" id="Coils"/>
    </source>
</evidence>
<dbReference type="CDD" id="cd00082">
    <property type="entry name" value="HisKA"/>
    <property type="match status" value="1"/>
</dbReference>
<evidence type="ECO:0000256" key="2">
    <source>
        <dbReference type="ARBA" id="ARBA00012438"/>
    </source>
</evidence>
<keyword evidence="3" id="KW-0597">Phosphoprotein</keyword>
<dbReference type="InterPro" id="IPR004358">
    <property type="entry name" value="Sig_transdc_His_kin-like_C"/>
</dbReference>
<dbReference type="EMBL" id="NBYO01000001">
    <property type="protein sequence ID" value="OXT01573.1"/>
    <property type="molecule type" value="Genomic_DNA"/>
</dbReference>
<dbReference type="EC" id="2.7.13.3" evidence="2"/>
<dbReference type="PANTHER" id="PTHR43047:SF72">
    <property type="entry name" value="OSMOSENSING HISTIDINE PROTEIN KINASE SLN1"/>
    <property type="match status" value="1"/>
</dbReference>
<name>A0A231V035_9HYPH</name>
<gene>
    <name evidence="10" type="ORF">B7H23_00940</name>
</gene>
<feature type="region of interest" description="Disordered" evidence="7">
    <location>
        <begin position="352"/>
        <end position="509"/>
    </location>
</feature>
<dbReference type="Proteomes" id="UP000215405">
    <property type="component" value="Unassembled WGS sequence"/>
</dbReference>
<feature type="compositionally biased region" description="Basic and acidic residues" evidence="7">
    <location>
        <begin position="411"/>
        <end position="423"/>
    </location>
</feature>
<evidence type="ECO:0000256" key="1">
    <source>
        <dbReference type="ARBA" id="ARBA00000085"/>
    </source>
</evidence>
<dbReference type="PANTHER" id="PTHR43047">
    <property type="entry name" value="TWO-COMPONENT HISTIDINE PROTEIN KINASE"/>
    <property type="match status" value="1"/>
</dbReference>
<evidence type="ECO:0000256" key="3">
    <source>
        <dbReference type="ARBA" id="ARBA00022553"/>
    </source>
</evidence>
<dbReference type="PROSITE" id="PS50112">
    <property type="entry name" value="PAS"/>
    <property type="match status" value="1"/>
</dbReference>
<feature type="coiled-coil region" evidence="6">
    <location>
        <begin position="931"/>
        <end position="958"/>
    </location>
</feature>
<dbReference type="SUPFAM" id="SSF55874">
    <property type="entry name" value="ATPase domain of HSP90 chaperone/DNA topoisomerase II/histidine kinase"/>
    <property type="match status" value="1"/>
</dbReference>
<dbReference type="InterPro" id="IPR035965">
    <property type="entry name" value="PAS-like_dom_sf"/>
</dbReference>
<feature type="region of interest" description="Disordered" evidence="7">
    <location>
        <begin position="604"/>
        <end position="647"/>
    </location>
</feature>
<feature type="region of interest" description="Disordered" evidence="7">
    <location>
        <begin position="543"/>
        <end position="592"/>
    </location>
</feature>
<dbReference type="CDD" id="cd00130">
    <property type="entry name" value="PAS"/>
    <property type="match status" value="1"/>
</dbReference>
<feature type="compositionally biased region" description="Acidic residues" evidence="7">
    <location>
        <begin position="604"/>
        <end position="618"/>
    </location>
</feature>
<dbReference type="SMART" id="SM00388">
    <property type="entry name" value="HisKA"/>
    <property type="match status" value="1"/>
</dbReference>
<feature type="domain" description="PAS" evidence="9">
    <location>
        <begin position="815"/>
        <end position="885"/>
    </location>
</feature>
<dbReference type="InterPro" id="IPR000014">
    <property type="entry name" value="PAS"/>
</dbReference>
<evidence type="ECO:0000256" key="5">
    <source>
        <dbReference type="ARBA" id="ARBA00022777"/>
    </source>
</evidence>
<feature type="region of interest" description="Disordered" evidence="7">
    <location>
        <begin position="779"/>
        <end position="802"/>
    </location>
</feature>
<keyword evidence="11" id="KW-1185">Reference proteome</keyword>
<dbReference type="GO" id="GO:0006355">
    <property type="term" value="P:regulation of DNA-templated transcription"/>
    <property type="evidence" value="ECO:0007669"/>
    <property type="project" value="InterPro"/>
</dbReference>
<dbReference type="InterPro" id="IPR003594">
    <property type="entry name" value="HATPase_dom"/>
</dbReference>
<dbReference type="GO" id="GO:0009927">
    <property type="term" value="F:histidine phosphotransfer kinase activity"/>
    <property type="evidence" value="ECO:0007669"/>
    <property type="project" value="TreeGrafter"/>
</dbReference>
<dbReference type="AlphaFoldDB" id="A0A231V035"/>
<dbReference type="InterPro" id="IPR005467">
    <property type="entry name" value="His_kinase_dom"/>
</dbReference>
<dbReference type="Gene3D" id="1.10.287.130">
    <property type="match status" value="1"/>
</dbReference>
<comment type="caution">
    <text evidence="10">The sequence shown here is derived from an EMBL/GenBank/DDBJ whole genome shotgun (WGS) entry which is preliminary data.</text>
</comment>
<feature type="compositionally biased region" description="Basic and acidic residues" evidence="7">
    <location>
        <begin position="468"/>
        <end position="478"/>
    </location>
</feature>
<evidence type="ECO:0000313" key="11">
    <source>
        <dbReference type="Proteomes" id="UP000215405"/>
    </source>
</evidence>
<dbReference type="NCBIfam" id="TIGR00229">
    <property type="entry name" value="sensory_box"/>
    <property type="match status" value="1"/>
</dbReference>
<dbReference type="PRINTS" id="PR00344">
    <property type="entry name" value="BCTRLSENSOR"/>
</dbReference>
<dbReference type="SUPFAM" id="SSF47384">
    <property type="entry name" value="Homodimeric domain of signal transducing histidine kinase"/>
    <property type="match status" value="1"/>
</dbReference>
<dbReference type="GO" id="GO:0000155">
    <property type="term" value="F:phosphorelay sensor kinase activity"/>
    <property type="evidence" value="ECO:0007669"/>
    <property type="project" value="InterPro"/>
</dbReference>
<feature type="compositionally biased region" description="Basic and acidic residues" evidence="7">
    <location>
        <begin position="785"/>
        <end position="802"/>
    </location>
</feature>
<dbReference type="InterPro" id="IPR036097">
    <property type="entry name" value="HisK_dim/P_sf"/>
</dbReference>
<keyword evidence="4" id="KW-0808">Transferase</keyword>
<proteinExistence type="predicted"/>
<dbReference type="Gene3D" id="3.30.565.10">
    <property type="entry name" value="Histidine kinase-like ATPase, C-terminal domain"/>
    <property type="match status" value="1"/>
</dbReference>
<dbReference type="GO" id="GO:0005886">
    <property type="term" value="C:plasma membrane"/>
    <property type="evidence" value="ECO:0007669"/>
    <property type="project" value="TreeGrafter"/>
</dbReference>
<evidence type="ECO:0000256" key="4">
    <source>
        <dbReference type="ARBA" id="ARBA00022679"/>
    </source>
</evidence>
<dbReference type="Pfam" id="PF00989">
    <property type="entry name" value="PAS"/>
    <property type="match status" value="1"/>
</dbReference>
<sequence>MKCKLGHTRAAQAGPFMRLYPFIDIAVLPQVRESFSKGEALAVLSEDAAEILWINGPGAAFFGSDAIEDWIGEATPLQAQARRQVRAAGSGPLPRPLLLRMDRSVTQRQVAIKASRIDLPDGSRGILVIAPGTGEENALSGFSDDKTVAALLNETGARIVGDPRLDEIDPSPEDLLVMRNRLDREGAASVKRRIQTGQGLVPAALGDLGGEPKRFILFMFLEPASNAAPVAVASEDAQPATLRFLWETDSDGRFAIVSEPFKRVVGSTAAVEDRLFQDVMTRLGLDPQGRLSSLMQRQETWSGQTVLWPIAKTSDAVPTDLAALPLFDRERRFLGYRGYGVAHLLQIAPDPERRGMGFGDAWPDQSEPPVATGKDDGVSVESGAGAGTTPVANVLFEPPALTPSLLRRRSDRPDNNRTRKALTDAETLAFQTIGARLREESDPEPEASDAEGIQTETGDAEPDTSFADPRESVQEPDAHALSPDARAAEFVEEESTPDKVLPAGGDETELNDEIARLAIEAMGWQRSNKADPALIARLAALSDRNPTNDGKPRPADEIADSEAIGGGTSETTAEVGGDSPVDDTQDESGAHPVSIENGVADLVTDEPDASSDLDDAGAEPDRSSVFAQADEVDPIGRGPETDKSDETVPDAAIEVKEPENAAQLDIEAAAAPLPRSTHLTPSALAFLPVPSLVLDRGRIAYASRALLDLTGYPDVAAMETAGGFAELFGEPETDGNERPDGPPLRIVKANGAIAAIHAQMQAIGWNGASALLFAFTPVGPQPQTDRQDTTDRTNRLTEDEAARRAEEIAEPLRRHVDELSAILDTATDGVIILTPEGDIRSINRSGEALFGDDADALRNRPFRQLFAYESRLTIDSYLASLRESEMASVLNDGREVIGKEKGGGFIPLFITLGKLPFDSGYCVVLRDITPWKRVENELREARRAAEDASAQKTEFLARVSHEVRTPLNAIIGFSELMISERFGPVGNPRYRDYLRDIQKSGTHVLDLVNDLLDISKIEGGHQEMEYEALGLNEVVAEAVAMLQPQANAERVIIRTSMHSGLPDVVADPRSVKQVAINLLTNAVKFTAAGGQVIVSTGRNRDGSVTLRFRDSGIGMSEDDISQALKPFKQISTLRRSRRDGTGLGLPLTKALVEANKARFSIESEPNIGTLIEVTFPSGRVLN</sequence>
<protein>
    <recommendedName>
        <fullName evidence="2">histidine kinase</fullName>
        <ecNumber evidence="2">2.7.13.3</ecNumber>
    </recommendedName>
</protein>
<feature type="domain" description="Histidine kinase" evidence="8">
    <location>
        <begin position="958"/>
        <end position="1179"/>
    </location>
</feature>
<dbReference type="InterPro" id="IPR003661">
    <property type="entry name" value="HisK_dim/P_dom"/>
</dbReference>
<dbReference type="SMART" id="SM00091">
    <property type="entry name" value="PAS"/>
    <property type="match status" value="2"/>
</dbReference>
<dbReference type="PROSITE" id="PS50109">
    <property type="entry name" value="HIS_KIN"/>
    <property type="match status" value="1"/>
</dbReference>
<dbReference type="SUPFAM" id="SSF55785">
    <property type="entry name" value="PYP-like sensor domain (PAS domain)"/>
    <property type="match status" value="1"/>
</dbReference>
<accession>A0A231V035</accession>
<keyword evidence="6" id="KW-0175">Coiled coil</keyword>
<evidence type="ECO:0000259" key="9">
    <source>
        <dbReference type="PROSITE" id="PS50112"/>
    </source>
</evidence>
<evidence type="ECO:0000256" key="7">
    <source>
        <dbReference type="SAM" id="MobiDB-lite"/>
    </source>
</evidence>
<dbReference type="Gene3D" id="3.30.450.20">
    <property type="entry name" value="PAS domain"/>
    <property type="match status" value="1"/>
</dbReference>
<evidence type="ECO:0000313" key="10">
    <source>
        <dbReference type="EMBL" id="OXT01573.1"/>
    </source>
</evidence>
<dbReference type="InterPro" id="IPR013767">
    <property type="entry name" value="PAS_fold"/>
</dbReference>
<evidence type="ECO:0000259" key="8">
    <source>
        <dbReference type="PROSITE" id="PS50109"/>
    </source>
</evidence>